<accession>A0AAU9RXE7</accession>
<gene>
    <name evidence="9" type="ORF">TAV2_LOCUS11290</name>
</gene>
<dbReference type="PANTHER" id="PTHR46151:SF12">
    <property type="entry name" value="RING_U-BOX SUPERFAMILY PROTEIN"/>
    <property type="match status" value="1"/>
</dbReference>
<evidence type="ECO:0000313" key="9">
    <source>
        <dbReference type="EMBL" id="CAH2053223.1"/>
    </source>
</evidence>
<dbReference type="Gene3D" id="3.30.40.10">
    <property type="entry name" value="Zinc/RING finger domain, C3HC4 (zinc finger)"/>
    <property type="match status" value="1"/>
</dbReference>
<feature type="domain" description="RING-type" evidence="8">
    <location>
        <begin position="173"/>
        <end position="215"/>
    </location>
</feature>
<feature type="transmembrane region" description="Helical" evidence="7">
    <location>
        <begin position="69"/>
        <end position="89"/>
    </location>
</feature>
<dbReference type="CDD" id="cd16461">
    <property type="entry name" value="RING-H2_EL5-like"/>
    <property type="match status" value="1"/>
</dbReference>
<evidence type="ECO:0000256" key="2">
    <source>
        <dbReference type="ARBA" id="ARBA00022723"/>
    </source>
</evidence>
<evidence type="ECO:0000256" key="5">
    <source>
        <dbReference type="ARBA" id="ARBA00023136"/>
    </source>
</evidence>
<evidence type="ECO:0000256" key="4">
    <source>
        <dbReference type="ARBA" id="ARBA00022833"/>
    </source>
</evidence>
<dbReference type="PROSITE" id="PS50089">
    <property type="entry name" value="ZF_RING_2"/>
    <property type="match status" value="1"/>
</dbReference>
<dbReference type="AlphaFoldDB" id="A0AAU9RXE7"/>
<keyword evidence="10" id="KW-1185">Reference proteome</keyword>
<dbReference type="SUPFAM" id="SSF57850">
    <property type="entry name" value="RING/U-box"/>
    <property type="match status" value="1"/>
</dbReference>
<keyword evidence="4" id="KW-0862">Zinc</keyword>
<dbReference type="EMBL" id="OU466859">
    <property type="protein sequence ID" value="CAH2053223.1"/>
    <property type="molecule type" value="Genomic_DNA"/>
</dbReference>
<keyword evidence="3 6" id="KW-0863">Zinc-finger</keyword>
<dbReference type="InterPro" id="IPR001841">
    <property type="entry name" value="Znf_RING"/>
</dbReference>
<dbReference type="GO" id="GO:0008270">
    <property type="term" value="F:zinc ion binding"/>
    <property type="evidence" value="ECO:0007669"/>
    <property type="project" value="UniProtKB-KW"/>
</dbReference>
<sequence>MCITQMILLKFTYNVPFWLLGAVCIVSIRAIKRALLGLFIVILASASVVVAAIVGAVEGHTTDIGILQGGLLGVVAGVITAVQLFGLMLHADQPLSKVALLRRVVNGKAIMGLVRPVVLKAYQWQIMALDTNYMERSDMYDYNQEITKGLSRNSIQKIPTFNSCSGHQTISSCSICLQDWEEGELGRKLERCGHTFHKICIDEWLIRQETCPICRDHLSYYTCT</sequence>
<protein>
    <recommendedName>
        <fullName evidence="8">RING-type domain-containing protein</fullName>
    </recommendedName>
</protein>
<keyword evidence="2" id="KW-0479">Metal-binding</keyword>
<dbReference type="Proteomes" id="UP000836841">
    <property type="component" value="Chromosome 3"/>
</dbReference>
<organism evidence="9 10">
    <name type="scientific">Thlaspi arvense</name>
    <name type="common">Field penny-cress</name>
    <dbReference type="NCBI Taxonomy" id="13288"/>
    <lineage>
        <taxon>Eukaryota</taxon>
        <taxon>Viridiplantae</taxon>
        <taxon>Streptophyta</taxon>
        <taxon>Embryophyta</taxon>
        <taxon>Tracheophyta</taxon>
        <taxon>Spermatophyta</taxon>
        <taxon>Magnoliopsida</taxon>
        <taxon>eudicotyledons</taxon>
        <taxon>Gunneridae</taxon>
        <taxon>Pentapetalae</taxon>
        <taxon>rosids</taxon>
        <taxon>malvids</taxon>
        <taxon>Brassicales</taxon>
        <taxon>Brassicaceae</taxon>
        <taxon>Thlaspideae</taxon>
        <taxon>Thlaspi</taxon>
    </lineage>
</organism>
<evidence type="ECO:0000256" key="6">
    <source>
        <dbReference type="PROSITE-ProRule" id="PRU00175"/>
    </source>
</evidence>
<evidence type="ECO:0000313" key="10">
    <source>
        <dbReference type="Proteomes" id="UP000836841"/>
    </source>
</evidence>
<proteinExistence type="predicted"/>
<dbReference type="PANTHER" id="PTHR46151">
    <property type="entry name" value="NEP1-INTERACTING PROTEIN-LIKE 2"/>
    <property type="match status" value="1"/>
</dbReference>
<keyword evidence="7" id="KW-1133">Transmembrane helix</keyword>
<dbReference type="Pfam" id="PF13639">
    <property type="entry name" value="zf-RING_2"/>
    <property type="match status" value="1"/>
</dbReference>
<name>A0AAU9RXE7_THLAR</name>
<dbReference type="GO" id="GO:0016020">
    <property type="term" value="C:membrane"/>
    <property type="evidence" value="ECO:0007669"/>
    <property type="project" value="UniProtKB-SubCell"/>
</dbReference>
<keyword evidence="5 7" id="KW-0472">Membrane</keyword>
<feature type="transmembrane region" description="Helical" evidence="7">
    <location>
        <begin position="6"/>
        <end position="28"/>
    </location>
</feature>
<evidence type="ECO:0000259" key="8">
    <source>
        <dbReference type="PROSITE" id="PS50089"/>
    </source>
</evidence>
<evidence type="ECO:0000256" key="7">
    <source>
        <dbReference type="SAM" id="Phobius"/>
    </source>
</evidence>
<feature type="transmembrane region" description="Helical" evidence="7">
    <location>
        <begin position="35"/>
        <end position="57"/>
    </location>
</feature>
<reference evidence="9 10" key="1">
    <citation type="submission" date="2022-03" db="EMBL/GenBank/DDBJ databases">
        <authorList>
            <person name="Nunn A."/>
            <person name="Chopra R."/>
            <person name="Nunn A."/>
            <person name="Contreras Garrido A."/>
        </authorList>
    </citation>
    <scope>NUCLEOTIDE SEQUENCE [LARGE SCALE GENOMIC DNA]</scope>
</reference>
<comment type="subcellular location">
    <subcellularLocation>
        <location evidence="1">Membrane</location>
    </subcellularLocation>
</comment>
<keyword evidence="7" id="KW-0812">Transmembrane</keyword>
<evidence type="ECO:0000256" key="1">
    <source>
        <dbReference type="ARBA" id="ARBA00004370"/>
    </source>
</evidence>
<evidence type="ECO:0000256" key="3">
    <source>
        <dbReference type="ARBA" id="ARBA00022771"/>
    </source>
</evidence>
<dbReference type="InterPro" id="IPR013083">
    <property type="entry name" value="Znf_RING/FYVE/PHD"/>
</dbReference>
<dbReference type="SMART" id="SM00184">
    <property type="entry name" value="RING"/>
    <property type="match status" value="1"/>
</dbReference>